<reference evidence="1" key="1">
    <citation type="submission" date="2022-01" db="EMBL/GenBank/DDBJ databases">
        <authorList>
            <person name="Mingchao X."/>
        </authorList>
    </citation>
    <scope>NUCLEOTIDE SEQUENCE</scope>
    <source>
        <strain evidence="1">Bv4372</strain>
    </source>
</reference>
<name>A0AAW5AJ72_PHOVU</name>
<dbReference type="AlphaFoldDB" id="A0AAW5AJ72"/>
<dbReference type="RefSeq" id="WP_237472046.1">
    <property type="nucleotide sequence ID" value="NZ_JAKKWZ010000008.1"/>
</dbReference>
<gene>
    <name evidence="1" type="ORF">L4X52_05870</name>
</gene>
<organism evidence="1 2">
    <name type="scientific">Phocaeicola vulgatus</name>
    <name type="common">Bacteroides vulgatus</name>
    <dbReference type="NCBI Taxonomy" id="821"/>
    <lineage>
        <taxon>Bacteria</taxon>
        <taxon>Pseudomonadati</taxon>
        <taxon>Bacteroidota</taxon>
        <taxon>Bacteroidia</taxon>
        <taxon>Bacteroidales</taxon>
        <taxon>Bacteroidaceae</taxon>
        <taxon>Phocaeicola</taxon>
    </lineage>
</organism>
<evidence type="ECO:0000313" key="1">
    <source>
        <dbReference type="EMBL" id="MCG0339515.1"/>
    </source>
</evidence>
<accession>A0AAW5AJ72</accession>
<dbReference type="EMBL" id="JAKKWZ010000008">
    <property type="protein sequence ID" value="MCG0339515.1"/>
    <property type="molecule type" value="Genomic_DNA"/>
</dbReference>
<evidence type="ECO:0000313" key="2">
    <source>
        <dbReference type="Proteomes" id="UP001201179"/>
    </source>
</evidence>
<proteinExistence type="predicted"/>
<comment type="caution">
    <text evidence="1">The sequence shown here is derived from an EMBL/GenBank/DDBJ whole genome shotgun (WGS) entry which is preliminary data.</text>
</comment>
<dbReference type="Proteomes" id="UP001201179">
    <property type="component" value="Unassembled WGS sequence"/>
</dbReference>
<protein>
    <submittedName>
        <fullName evidence="1">Uncharacterized protein</fullName>
    </submittedName>
</protein>
<sequence>MDLNNIVGFKAVDKNGNERQVTVDEMTELVSARIVSAASEISTFAAAAAAGTDEFEDQLPQSDTFSWLRTLDGSKNPTLTSSSAAAKVLGELIGTATGNKSGLMSVEDKKRLGRRFFKGYTKLVESKYWYNHYVALIFGASPASNLGSLIAIDWKGDEPISVTRFLGNNDNVKLYLGRNPETNMHELWLGLIGLDGDGSEFIIQSRESIDLDSKTVETLPSYLKVIPIS</sequence>